<reference evidence="2 3" key="1">
    <citation type="submission" date="2019-01" db="EMBL/GenBank/DDBJ databases">
        <title>Genomic insights into the origins and evolution of symbiotic genes in the Phaseolus vulgaris microsymbionts.</title>
        <authorList>
            <person name="Tong W."/>
        </authorList>
    </citation>
    <scope>NUCLEOTIDE SEQUENCE [LARGE SCALE GENOMIC DNA]</scope>
    <source>
        <strain evidence="2 3">FH23</strain>
    </source>
</reference>
<keyword evidence="1" id="KW-0812">Transmembrane</keyword>
<dbReference type="Proteomes" id="UP000220927">
    <property type="component" value="Chromosome"/>
</dbReference>
<organism evidence="2 3">
    <name type="scientific">Rhizobium acidisoli</name>
    <dbReference type="NCBI Taxonomy" id="1538158"/>
    <lineage>
        <taxon>Bacteria</taxon>
        <taxon>Pseudomonadati</taxon>
        <taxon>Pseudomonadota</taxon>
        <taxon>Alphaproteobacteria</taxon>
        <taxon>Hyphomicrobiales</taxon>
        <taxon>Rhizobiaceae</taxon>
        <taxon>Rhizobium/Agrobacterium group</taxon>
        <taxon>Rhizobium</taxon>
    </lineage>
</organism>
<proteinExistence type="predicted"/>
<dbReference type="EMBL" id="CP034998">
    <property type="protein sequence ID" value="QAS80187.1"/>
    <property type="molecule type" value="Genomic_DNA"/>
</dbReference>
<evidence type="ECO:0008006" key="4">
    <source>
        <dbReference type="Google" id="ProtNLM"/>
    </source>
</evidence>
<evidence type="ECO:0000256" key="1">
    <source>
        <dbReference type="SAM" id="Phobius"/>
    </source>
</evidence>
<dbReference type="AlphaFoldDB" id="A0AAE5TYE1"/>
<dbReference type="KEGG" id="rad:CO657_19855"/>
<keyword evidence="1" id="KW-1133">Transmembrane helix</keyword>
<keyword evidence="3" id="KW-1185">Reference proteome</keyword>
<evidence type="ECO:0000313" key="2">
    <source>
        <dbReference type="EMBL" id="QAS80187.1"/>
    </source>
</evidence>
<protein>
    <recommendedName>
        <fullName evidence="4">Pentapeptide repeat-containing protein</fullName>
    </recommendedName>
</protein>
<name>A0AAE5TYE1_9HYPH</name>
<keyword evidence="1" id="KW-0472">Membrane</keyword>
<feature type="transmembrane region" description="Helical" evidence="1">
    <location>
        <begin position="17"/>
        <end position="40"/>
    </location>
</feature>
<sequence length="327" mass="36723">MENRPVEEWPQISEKHWYVLAICLVVIGLSLGVIAAAWVFNSGDLATMKTRTEIVMPFGGLLLALVTFCTVAWRGMVTSRQADQQRRQNDANDDANYAKLLQEGAKLIGENSKTSHSLAGISSLEILLNDDKRRYAIQAMDLIADFYIAEGEMHQSRAVVAARRALVNGTQLGITSTIHAHFKTDDSELKWPGVAGFRQQNYTGGVLTREAFSVISKDAFFVEKARIVLSKIDADHATFSRCTFDRCQILHLDDLDFMLWENNFQACELSGCVFGDDPADLAVKLHLTANGCWYDVANPPRYKDFSEWDKLLLMKRRDEKGLLRPVS</sequence>
<gene>
    <name evidence="2" type="ORF">CO657_19855</name>
</gene>
<accession>A0AAE5TYE1</accession>
<feature type="transmembrane region" description="Helical" evidence="1">
    <location>
        <begin position="52"/>
        <end position="73"/>
    </location>
</feature>
<dbReference type="RefSeq" id="WP_054182308.1">
    <property type="nucleotide sequence ID" value="NZ_CP034998.1"/>
</dbReference>
<evidence type="ECO:0000313" key="3">
    <source>
        <dbReference type="Proteomes" id="UP000220927"/>
    </source>
</evidence>